<keyword evidence="2" id="KW-1185">Reference proteome</keyword>
<protein>
    <submittedName>
        <fullName evidence="1">Uncharacterized protein</fullName>
    </submittedName>
</protein>
<reference evidence="1 2" key="1">
    <citation type="journal article" date="2019" name="Commun. Biol.">
        <title>The bagworm genome reveals a unique fibroin gene that provides high tensile strength.</title>
        <authorList>
            <person name="Kono N."/>
            <person name="Nakamura H."/>
            <person name="Ohtoshi R."/>
            <person name="Tomita M."/>
            <person name="Numata K."/>
            <person name="Arakawa K."/>
        </authorList>
    </citation>
    <scope>NUCLEOTIDE SEQUENCE [LARGE SCALE GENOMIC DNA]</scope>
</reference>
<organism evidence="1 2">
    <name type="scientific">Eumeta variegata</name>
    <name type="common">Bagworm moth</name>
    <name type="synonym">Eumeta japonica</name>
    <dbReference type="NCBI Taxonomy" id="151549"/>
    <lineage>
        <taxon>Eukaryota</taxon>
        <taxon>Metazoa</taxon>
        <taxon>Ecdysozoa</taxon>
        <taxon>Arthropoda</taxon>
        <taxon>Hexapoda</taxon>
        <taxon>Insecta</taxon>
        <taxon>Pterygota</taxon>
        <taxon>Neoptera</taxon>
        <taxon>Endopterygota</taxon>
        <taxon>Lepidoptera</taxon>
        <taxon>Glossata</taxon>
        <taxon>Ditrysia</taxon>
        <taxon>Tineoidea</taxon>
        <taxon>Psychidae</taxon>
        <taxon>Oiketicinae</taxon>
        <taxon>Eumeta</taxon>
    </lineage>
</organism>
<dbReference type="AlphaFoldDB" id="A0A4C1TC28"/>
<comment type="caution">
    <text evidence="1">The sequence shown here is derived from an EMBL/GenBank/DDBJ whole genome shotgun (WGS) entry which is preliminary data.</text>
</comment>
<proteinExistence type="predicted"/>
<dbReference type="Proteomes" id="UP000299102">
    <property type="component" value="Unassembled WGS sequence"/>
</dbReference>
<sequence>MLYRIYYGEILKNYPALFLQLVSVIFPFAENTVITISMAGVLQLYNSCPTFCHKENLRNDLPKAVFPVNCNKRIFKNMFSLKGHQRTSISCGATGIHG</sequence>
<gene>
    <name evidence="1" type="ORF">EVAR_77828_1</name>
</gene>
<accession>A0A4C1TC28</accession>
<name>A0A4C1TC28_EUMVA</name>
<evidence type="ECO:0000313" key="2">
    <source>
        <dbReference type="Proteomes" id="UP000299102"/>
    </source>
</evidence>
<evidence type="ECO:0000313" key="1">
    <source>
        <dbReference type="EMBL" id="GBP11716.1"/>
    </source>
</evidence>
<dbReference type="EMBL" id="BGZK01000047">
    <property type="protein sequence ID" value="GBP11716.1"/>
    <property type="molecule type" value="Genomic_DNA"/>
</dbReference>